<proteinExistence type="predicted"/>
<dbReference type="Proteomes" id="UP001189429">
    <property type="component" value="Unassembled WGS sequence"/>
</dbReference>
<evidence type="ECO:0000313" key="3">
    <source>
        <dbReference type="Proteomes" id="UP001189429"/>
    </source>
</evidence>
<keyword evidence="3" id="KW-1185">Reference proteome</keyword>
<feature type="region of interest" description="Disordered" evidence="1">
    <location>
        <begin position="27"/>
        <end position="87"/>
    </location>
</feature>
<accession>A0ABN9PXY5</accession>
<feature type="non-terminal residue" evidence="2">
    <location>
        <position position="1"/>
    </location>
</feature>
<name>A0ABN9PXY5_9DINO</name>
<sequence>GDKRRREPLILDLCPTAARRSLPIAATRRPSTRTCTGGCTPTRRGGRSWRSRSRWTARRTPSGPTSGPRAMNSSSSWPRDWCPGRSA</sequence>
<reference evidence="2" key="1">
    <citation type="submission" date="2023-10" db="EMBL/GenBank/DDBJ databases">
        <authorList>
            <person name="Chen Y."/>
            <person name="Shah S."/>
            <person name="Dougan E. K."/>
            <person name="Thang M."/>
            <person name="Chan C."/>
        </authorList>
    </citation>
    <scope>NUCLEOTIDE SEQUENCE [LARGE SCALE GENOMIC DNA]</scope>
</reference>
<comment type="caution">
    <text evidence="2">The sequence shown here is derived from an EMBL/GenBank/DDBJ whole genome shotgun (WGS) entry which is preliminary data.</text>
</comment>
<evidence type="ECO:0000313" key="2">
    <source>
        <dbReference type="EMBL" id="CAK0796854.1"/>
    </source>
</evidence>
<organism evidence="2 3">
    <name type="scientific">Prorocentrum cordatum</name>
    <dbReference type="NCBI Taxonomy" id="2364126"/>
    <lineage>
        <taxon>Eukaryota</taxon>
        <taxon>Sar</taxon>
        <taxon>Alveolata</taxon>
        <taxon>Dinophyceae</taxon>
        <taxon>Prorocentrales</taxon>
        <taxon>Prorocentraceae</taxon>
        <taxon>Prorocentrum</taxon>
    </lineage>
</organism>
<protein>
    <submittedName>
        <fullName evidence="2">Uncharacterized protein</fullName>
    </submittedName>
</protein>
<gene>
    <name evidence="2" type="ORF">PCOR1329_LOCUS6113</name>
</gene>
<feature type="compositionally biased region" description="Low complexity" evidence="1">
    <location>
        <begin position="27"/>
        <end position="43"/>
    </location>
</feature>
<dbReference type="EMBL" id="CAUYUJ010001638">
    <property type="protein sequence ID" value="CAK0796854.1"/>
    <property type="molecule type" value="Genomic_DNA"/>
</dbReference>
<feature type="non-terminal residue" evidence="2">
    <location>
        <position position="87"/>
    </location>
</feature>
<feature type="compositionally biased region" description="Basic residues" evidence="1">
    <location>
        <begin position="44"/>
        <end position="57"/>
    </location>
</feature>
<evidence type="ECO:0000256" key="1">
    <source>
        <dbReference type="SAM" id="MobiDB-lite"/>
    </source>
</evidence>